<keyword evidence="3" id="KW-0489">Methyltransferase</keyword>
<dbReference type="GO" id="GO:0009007">
    <property type="term" value="F:site-specific DNA-methyltransferase (adenine-specific) activity"/>
    <property type="evidence" value="ECO:0007669"/>
    <property type="project" value="UniProtKB-EC"/>
</dbReference>
<dbReference type="PROSITE" id="PS00092">
    <property type="entry name" value="N6_MTASE"/>
    <property type="match status" value="1"/>
</dbReference>
<dbReference type="GO" id="GO:0009307">
    <property type="term" value="P:DNA restriction-modification system"/>
    <property type="evidence" value="ECO:0007669"/>
    <property type="project" value="UniProtKB-KW"/>
</dbReference>
<dbReference type="PRINTS" id="PR00507">
    <property type="entry name" value="N12N6MTFRASE"/>
</dbReference>
<keyword evidence="4" id="KW-0808">Transferase</keyword>
<evidence type="ECO:0000256" key="5">
    <source>
        <dbReference type="ARBA" id="ARBA00022691"/>
    </source>
</evidence>
<keyword evidence="7" id="KW-0238">DNA-binding</keyword>
<feature type="domain" description="Type II methyltransferase M.TaqI-like" evidence="9">
    <location>
        <begin position="496"/>
        <end position="657"/>
    </location>
</feature>
<evidence type="ECO:0000259" key="10">
    <source>
        <dbReference type="Pfam" id="PF12950"/>
    </source>
</evidence>
<comment type="caution">
    <text evidence="11">The sequence shown here is derived from an EMBL/GenBank/DDBJ whole genome shotgun (WGS) entry which is preliminary data.</text>
</comment>
<dbReference type="GO" id="GO:0003677">
    <property type="term" value="F:DNA binding"/>
    <property type="evidence" value="ECO:0007669"/>
    <property type="project" value="UniProtKB-KW"/>
</dbReference>
<dbReference type="Proteomes" id="UP000192491">
    <property type="component" value="Unassembled WGS sequence"/>
</dbReference>
<dbReference type="Gene3D" id="3.40.50.150">
    <property type="entry name" value="Vaccinia Virus protein VP39"/>
    <property type="match status" value="1"/>
</dbReference>
<evidence type="ECO:0000256" key="8">
    <source>
        <dbReference type="ARBA" id="ARBA00047942"/>
    </source>
</evidence>
<dbReference type="EC" id="2.1.1.72" evidence="2"/>
<gene>
    <name evidence="11" type="ORF">BWK73_10820</name>
</gene>
<feature type="domain" description="TaqI-like C-terminal specificity" evidence="10">
    <location>
        <begin position="774"/>
        <end position="924"/>
    </location>
</feature>
<dbReference type="EMBL" id="MTEJ01000037">
    <property type="protein sequence ID" value="OQX13959.1"/>
    <property type="molecule type" value="Genomic_DNA"/>
</dbReference>
<comment type="similarity">
    <text evidence="1">Belongs to the N(4)/N(6)-methyltransferase family.</text>
</comment>
<evidence type="ECO:0000259" key="9">
    <source>
        <dbReference type="Pfam" id="PF07669"/>
    </source>
</evidence>
<evidence type="ECO:0000256" key="1">
    <source>
        <dbReference type="ARBA" id="ARBA00006594"/>
    </source>
</evidence>
<evidence type="ECO:0000256" key="2">
    <source>
        <dbReference type="ARBA" id="ARBA00011900"/>
    </source>
</evidence>
<dbReference type="InterPro" id="IPR011639">
    <property type="entry name" value="MethylTrfase_TaqI-like_dom"/>
</dbReference>
<evidence type="ECO:0000256" key="3">
    <source>
        <dbReference type="ARBA" id="ARBA00022603"/>
    </source>
</evidence>
<sequence>MSLFQPKLLQKHLIIPAVIPSSHLQAIQEWLAAVKDGSLAKLGEKSSHGRFIQTILVRLLGYTTEGNEWNAYYECPVHRGSIDVGLGKFTAKTTRIIAPFELKGLDTRNLDATMSQRGKSPVQQVWGYAMSVPGAKWALLSNYREFRLYAVGQGMQAYESWQIEDLHQPAEYARFHTLLCASHLLDGYTENLLRENEQVEKDITDSLYADYRRLRVNLITELQGRYPALNAALLLQHAQTIIDRILFIAFAEDKGLLPDRIIERAYQQQNPFNPLPVWENFNGLFRAIDKGNAALQIPAYNGGLFAPDAALDALQLSDQLCEGFRDLARYDFASEVSVTVLGHIFEQSIADLEQLQEQLASGVDIQDDATKARATTGKRKQYGVVYTPNHITRFIVEQTLGSYLQAEFQRLAVDYQKTLKSGEIRWMDKKAELRFWYAWRERLKRLRILDPACGSGAFLVAAFDYLVAEYQRINDTLHDLTGAYDVFDLNKTILNHNLYGVDLNAESVEITRLSLWLKTAERGKPLTNLDQAIRCGNSVVADRGVDSHAFDWQAAFPAVFADGGFDVVLGNPPYVRMELLKPIKPYLEKHYAVASDRADLYAYFFELGLKLLKPNGKLGYISSSTFFRTGSGERLRHHLRTHARLETIVDFGDTQIFEGVTTYPAILVMEKNVDVGDIRFLKVTEKLGSELAQQFSDAAKTMPQSRLTDDSWQFENASLADLRSKLTAGKRTLKDVYGAPFMGIKSGLNDAFVVDHPTYERLIAEDSRSAELLKPFLEGKDLKKWHVESRDLWLIYIPKNVIEIDDYPAIRNHLLPFKDQLESRATKQAWFELQQAQNAYQGTFEAIKITYGYFAQEPLFVLEKNKFYSNNKTYFLFVPSVAVGNFVLGLLNSSLIWWLLLALAPAVRGGFLELRNLYVETLPIPEATDEQKQVIAGLAEECQRLAEQRYQIEARLCRRIATDLCPPEREAKLSQKLQAWWQLSFAEFRAELKKCFKTEIPVKERDDWEDVLTERTKQVKDLTAQLVAKEALLNQTVYALFDLKPEEITLLENNI</sequence>
<reference evidence="11 12" key="1">
    <citation type="submission" date="2017-01" db="EMBL/GenBank/DDBJ databases">
        <title>Novel large sulfur bacteria in the metagenomes of groundwater-fed chemosynthetic microbial mats in the Lake Huron basin.</title>
        <authorList>
            <person name="Sharrar A.M."/>
            <person name="Flood B.E."/>
            <person name="Bailey J.V."/>
            <person name="Jones D.S."/>
            <person name="Biddanda B."/>
            <person name="Ruberg S.A."/>
            <person name="Marcus D.N."/>
            <person name="Dick G.J."/>
        </authorList>
    </citation>
    <scope>NUCLEOTIDE SEQUENCE [LARGE SCALE GENOMIC DNA]</scope>
    <source>
        <strain evidence="11">A8</strain>
    </source>
</reference>
<dbReference type="InterPro" id="IPR029063">
    <property type="entry name" value="SAM-dependent_MTases_sf"/>
</dbReference>
<comment type="catalytic activity">
    <reaction evidence="8">
        <text>a 2'-deoxyadenosine in DNA + S-adenosyl-L-methionine = an N(6)-methyl-2'-deoxyadenosine in DNA + S-adenosyl-L-homocysteine + H(+)</text>
        <dbReference type="Rhea" id="RHEA:15197"/>
        <dbReference type="Rhea" id="RHEA-COMP:12418"/>
        <dbReference type="Rhea" id="RHEA-COMP:12419"/>
        <dbReference type="ChEBI" id="CHEBI:15378"/>
        <dbReference type="ChEBI" id="CHEBI:57856"/>
        <dbReference type="ChEBI" id="CHEBI:59789"/>
        <dbReference type="ChEBI" id="CHEBI:90615"/>
        <dbReference type="ChEBI" id="CHEBI:90616"/>
        <dbReference type="EC" id="2.1.1.72"/>
    </reaction>
</comment>
<evidence type="ECO:0000313" key="12">
    <source>
        <dbReference type="Proteomes" id="UP000192491"/>
    </source>
</evidence>
<accession>A0A1Y1QU63</accession>
<keyword evidence="6" id="KW-0680">Restriction system</keyword>
<dbReference type="Pfam" id="PF07669">
    <property type="entry name" value="Eco57I"/>
    <property type="match status" value="1"/>
</dbReference>
<proteinExistence type="inferred from homology"/>
<protein>
    <recommendedName>
        <fullName evidence="2">site-specific DNA-methyltransferase (adenine-specific)</fullName>
        <ecNumber evidence="2">2.1.1.72</ecNumber>
    </recommendedName>
</protein>
<dbReference type="PANTHER" id="PTHR33841">
    <property type="entry name" value="DNA METHYLTRANSFERASE YEEA-RELATED"/>
    <property type="match status" value="1"/>
</dbReference>
<dbReference type="InterPro" id="IPR002052">
    <property type="entry name" value="DNA_methylase_N6_adenine_CS"/>
</dbReference>
<name>A0A1Y1QU63_9GAMM</name>
<dbReference type="PANTHER" id="PTHR33841:SF5">
    <property type="entry name" value="DNA METHYLASE (MODIFICATION METHYLASE) (METHYLTRANSFERASE)-RELATED"/>
    <property type="match status" value="1"/>
</dbReference>
<dbReference type="InterPro" id="IPR025931">
    <property type="entry name" value="TaqI_C"/>
</dbReference>
<evidence type="ECO:0000313" key="11">
    <source>
        <dbReference type="EMBL" id="OQX13959.1"/>
    </source>
</evidence>
<dbReference type="SUPFAM" id="SSF53335">
    <property type="entry name" value="S-adenosyl-L-methionine-dependent methyltransferases"/>
    <property type="match status" value="1"/>
</dbReference>
<dbReference type="AlphaFoldDB" id="A0A1Y1QU63"/>
<keyword evidence="5" id="KW-0949">S-adenosyl-L-methionine</keyword>
<dbReference type="GO" id="GO:0032259">
    <property type="term" value="P:methylation"/>
    <property type="evidence" value="ECO:0007669"/>
    <property type="project" value="UniProtKB-KW"/>
</dbReference>
<evidence type="ECO:0000256" key="7">
    <source>
        <dbReference type="ARBA" id="ARBA00023125"/>
    </source>
</evidence>
<evidence type="ECO:0000256" key="4">
    <source>
        <dbReference type="ARBA" id="ARBA00022679"/>
    </source>
</evidence>
<organism evidence="11 12">
    <name type="scientific">Thiothrix lacustris</name>
    <dbReference type="NCBI Taxonomy" id="525917"/>
    <lineage>
        <taxon>Bacteria</taxon>
        <taxon>Pseudomonadati</taxon>
        <taxon>Pseudomonadota</taxon>
        <taxon>Gammaproteobacteria</taxon>
        <taxon>Thiotrichales</taxon>
        <taxon>Thiotrichaceae</taxon>
        <taxon>Thiothrix</taxon>
    </lineage>
</organism>
<evidence type="ECO:0000256" key="6">
    <source>
        <dbReference type="ARBA" id="ARBA00022747"/>
    </source>
</evidence>
<dbReference type="InterPro" id="IPR050953">
    <property type="entry name" value="N4_N6_ade-DNA_methylase"/>
</dbReference>
<dbReference type="Pfam" id="PF12950">
    <property type="entry name" value="TaqI_C"/>
    <property type="match status" value="1"/>
</dbReference>